<evidence type="ECO:0000259" key="10">
    <source>
        <dbReference type="PROSITE" id="PS51918"/>
    </source>
</evidence>
<keyword evidence="12" id="KW-1185">Reference proteome</keyword>
<evidence type="ECO:0000313" key="11">
    <source>
        <dbReference type="EMBL" id="GAA1524980.1"/>
    </source>
</evidence>
<dbReference type="Pfam" id="PF02310">
    <property type="entry name" value="B12-binding"/>
    <property type="match status" value="1"/>
</dbReference>
<dbReference type="SMART" id="SM00729">
    <property type="entry name" value="Elp3"/>
    <property type="match status" value="1"/>
</dbReference>
<dbReference type="EMBL" id="BAAAQD010000009">
    <property type="protein sequence ID" value="GAA1524980.1"/>
    <property type="molecule type" value="Genomic_DNA"/>
</dbReference>
<evidence type="ECO:0000256" key="3">
    <source>
        <dbReference type="ARBA" id="ARBA00022679"/>
    </source>
</evidence>
<dbReference type="CDD" id="cd02068">
    <property type="entry name" value="radical_SAM_B12_BD"/>
    <property type="match status" value="1"/>
</dbReference>
<feature type="domain" description="Radical SAM core" evidence="10">
    <location>
        <begin position="158"/>
        <end position="376"/>
    </location>
</feature>
<dbReference type="Gene3D" id="3.40.50.280">
    <property type="entry name" value="Cobalamin-binding domain"/>
    <property type="match status" value="1"/>
</dbReference>
<dbReference type="Pfam" id="PF04055">
    <property type="entry name" value="Radical_SAM"/>
    <property type="match status" value="1"/>
</dbReference>
<dbReference type="SFLD" id="SFLDG01123">
    <property type="entry name" value="methyltransferase_(Class_B)"/>
    <property type="match status" value="1"/>
</dbReference>
<dbReference type="InterPro" id="IPR006158">
    <property type="entry name" value="Cobalamin-bd"/>
</dbReference>
<feature type="region of interest" description="Disordered" evidence="8">
    <location>
        <begin position="457"/>
        <end position="504"/>
    </location>
</feature>
<dbReference type="SUPFAM" id="SSF102114">
    <property type="entry name" value="Radical SAM enzymes"/>
    <property type="match status" value="1"/>
</dbReference>
<dbReference type="InterPro" id="IPR007197">
    <property type="entry name" value="rSAM"/>
</dbReference>
<dbReference type="SFLD" id="SFLDG01082">
    <property type="entry name" value="B12-binding_domain_containing"/>
    <property type="match status" value="1"/>
</dbReference>
<dbReference type="Proteomes" id="UP001501470">
    <property type="component" value="Unassembled WGS sequence"/>
</dbReference>
<dbReference type="SFLD" id="SFLDS00029">
    <property type="entry name" value="Radical_SAM"/>
    <property type="match status" value="1"/>
</dbReference>
<dbReference type="Gene3D" id="3.80.30.20">
    <property type="entry name" value="tm_1862 like domain"/>
    <property type="match status" value="1"/>
</dbReference>
<keyword evidence="2" id="KW-0489">Methyltransferase</keyword>
<evidence type="ECO:0000313" key="12">
    <source>
        <dbReference type="Proteomes" id="UP001501470"/>
    </source>
</evidence>
<keyword evidence="4" id="KW-0949">S-adenosyl-L-methionine</keyword>
<dbReference type="InterPro" id="IPR058240">
    <property type="entry name" value="rSAM_sf"/>
</dbReference>
<evidence type="ECO:0000256" key="6">
    <source>
        <dbReference type="ARBA" id="ARBA00023004"/>
    </source>
</evidence>
<evidence type="ECO:0000256" key="5">
    <source>
        <dbReference type="ARBA" id="ARBA00022723"/>
    </source>
</evidence>
<accession>A0ABN2ART1</accession>
<dbReference type="InterPro" id="IPR034466">
    <property type="entry name" value="Methyltransferase_Class_B"/>
</dbReference>
<sequence length="504" mass="56487">MRVLMILPALTEATSPLFRPIKYSLFPPLGLATLAGYLPGDDEVRIVDEHVERFDPALADLPDLVVIQVYITSARRSYELADWYRARGVFVALGGLHVTSLPDEAAAHADSVFCGPGEDTWPAFLADLRQGTTAKRYTSKQRTLAGLPPIRRDLIKRHRYLVPNSIVVSRGCPHHCDFCYKDAFFEGGKSFYTQAVDDALAEIDRLPGRHLYFLDDHLFGNARFATELFEGMRGAGRVWQAAGTVDSILRPGLLERAVDAGLRSLFVGFETINAGNLAEQRKRQNVGRDYGQVVRRLRDAGVMVNASFVFGMDSDGPDVFDRTVDWAVRQGIETATFHIMTPYPGTGLFRRIEAEGRIVHRDWELYDTRHVVHEPRGMTARQLEDGYWRAYKDFYRWSNLWRGASAKPRPGDRLRHLAYAGGWKKFERVWDVLIRSGQVLHALPLLETALSSFGTRSPGGTMRGDLLEGAVDDRRGAGDRDHGRGRRAELAAGRRRGAGVEPHG</sequence>
<dbReference type="InterPro" id="IPR023404">
    <property type="entry name" value="rSAM_horseshoe"/>
</dbReference>
<feature type="compositionally biased region" description="Basic and acidic residues" evidence="8">
    <location>
        <begin position="471"/>
        <end position="489"/>
    </location>
</feature>
<evidence type="ECO:0000256" key="2">
    <source>
        <dbReference type="ARBA" id="ARBA00022603"/>
    </source>
</evidence>
<proteinExistence type="predicted"/>
<keyword evidence="5" id="KW-0479">Metal-binding</keyword>
<keyword evidence="3" id="KW-0808">Transferase</keyword>
<comment type="caution">
    <text evidence="11">The sequence shown here is derived from an EMBL/GenBank/DDBJ whole genome shotgun (WGS) entry which is preliminary data.</text>
</comment>
<keyword evidence="7" id="KW-0411">Iron-sulfur</keyword>
<evidence type="ECO:0000256" key="8">
    <source>
        <dbReference type="SAM" id="MobiDB-lite"/>
    </source>
</evidence>
<feature type="domain" description="B12-binding" evidence="9">
    <location>
        <begin position="1"/>
        <end position="135"/>
    </location>
</feature>
<comment type="cofactor">
    <cofactor evidence="1">
        <name>[4Fe-4S] cluster</name>
        <dbReference type="ChEBI" id="CHEBI:49883"/>
    </cofactor>
</comment>
<dbReference type="InterPro" id="IPR051198">
    <property type="entry name" value="BchE-like"/>
</dbReference>
<evidence type="ECO:0000256" key="1">
    <source>
        <dbReference type="ARBA" id="ARBA00001966"/>
    </source>
</evidence>
<evidence type="ECO:0000256" key="7">
    <source>
        <dbReference type="ARBA" id="ARBA00023014"/>
    </source>
</evidence>
<dbReference type="CDD" id="cd01335">
    <property type="entry name" value="Radical_SAM"/>
    <property type="match status" value="1"/>
</dbReference>
<protein>
    <submittedName>
        <fullName evidence="11">Radical SAM protein</fullName>
    </submittedName>
</protein>
<evidence type="ECO:0000259" key="9">
    <source>
        <dbReference type="PROSITE" id="PS51332"/>
    </source>
</evidence>
<reference evidence="11 12" key="1">
    <citation type="journal article" date="2019" name="Int. J. Syst. Evol. Microbiol.">
        <title>The Global Catalogue of Microorganisms (GCM) 10K type strain sequencing project: providing services to taxonomists for standard genome sequencing and annotation.</title>
        <authorList>
            <consortium name="The Broad Institute Genomics Platform"/>
            <consortium name="The Broad Institute Genome Sequencing Center for Infectious Disease"/>
            <person name="Wu L."/>
            <person name="Ma J."/>
        </authorList>
    </citation>
    <scope>NUCLEOTIDE SEQUENCE [LARGE SCALE GENOMIC DNA]</scope>
    <source>
        <strain evidence="11 12">JCM 15933</strain>
    </source>
</reference>
<gene>
    <name evidence="11" type="ORF">GCM10009827_047060</name>
</gene>
<dbReference type="PANTHER" id="PTHR43409">
    <property type="entry name" value="ANAEROBIC MAGNESIUM-PROTOPORPHYRIN IX MONOMETHYL ESTER CYCLASE-RELATED"/>
    <property type="match status" value="1"/>
</dbReference>
<evidence type="ECO:0000256" key="4">
    <source>
        <dbReference type="ARBA" id="ARBA00022691"/>
    </source>
</evidence>
<dbReference type="InterPro" id="IPR006638">
    <property type="entry name" value="Elp3/MiaA/NifB-like_rSAM"/>
</dbReference>
<keyword evidence="6" id="KW-0408">Iron</keyword>
<dbReference type="PROSITE" id="PS51332">
    <property type="entry name" value="B12_BINDING"/>
    <property type="match status" value="1"/>
</dbReference>
<dbReference type="PROSITE" id="PS51918">
    <property type="entry name" value="RADICAL_SAM"/>
    <property type="match status" value="1"/>
</dbReference>
<dbReference type="PANTHER" id="PTHR43409:SF7">
    <property type="entry name" value="BLL1977 PROTEIN"/>
    <property type="match status" value="1"/>
</dbReference>
<dbReference type="RefSeq" id="WP_344504204.1">
    <property type="nucleotide sequence ID" value="NZ_BAAAQD010000009.1"/>
</dbReference>
<name>A0ABN2ART1_9ACTN</name>
<organism evidence="11 12">
    <name type="scientific">Dactylosporangium maewongense</name>
    <dbReference type="NCBI Taxonomy" id="634393"/>
    <lineage>
        <taxon>Bacteria</taxon>
        <taxon>Bacillati</taxon>
        <taxon>Actinomycetota</taxon>
        <taxon>Actinomycetes</taxon>
        <taxon>Micromonosporales</taxon>
        <taxon>Micromonosporaceae</taxon>
        <taxon>Dactylosporangium</taxon>
    </lineage>
</organism>